<sequence>MHASSTPDHILRARLPRWLLPATWPQQGHQPALADLHLAQGRIVQVLPHGTQPAPHDTVWDVAGALVLPGLVDAHTHLDKAFTLPRMGVVQPGLLGAIEAMMVDRQGWTEADIHARASRALQWAYDAGTVHLRTHCDWWEPDAQPLAWNVLRALAHDWADRITLERVSLIPLHLYTDRSAALRLAATVAASGPGALLGGFVHSTNWDPRALRHLLEAAQHHGLNVDLHVDEELHPGAQGLATTAALLKELRFEGHVVCGHTCALAAQDEATALATLDAVAQSPITLVTLPITNLLLQDATTGRTPRQRGLTLVKEARARGIPVLVASDNVQDPFCPVGSFDPLEALATGVLAAQLDAPFDQWSESLCRTDWLRTGRTGTTALPLQPGAVADLLVFTQADHWGFPSRTQGAQGRVVLRQGRVASGHAPADWHVPTHMPNNSSARSLA</sequence>
<dbReference type="GO" id="GO:0006209">
    <property type="term" value="P:cytosine catabolic process"/>
    <property type="evidence" value="ECO:0007669"/>
    <property type="project" value="TreeGrafter"/>
</dbReference>
<protein>
    <submittedName>
        <fullName evidence="3">Amidohydrolase</fullName>
    </submittedName>
</protein>
<keyword evidence="3" id="KW-0378">Hydrolase</keyword>
<organism evidence="3 4">
    <name type="scientific">Acidovorax kalamii</name>
    <dbReference type="NCBI Taxonomy" id="2004485"/>
    <lineage>
        <taxon>Bacteria</taxon>
        <taxon>Pseudomonadati</taxon>
        <taxon>Pseudomonadota</taxon>
        <taxon>Betaproteobacteria</taxon>
        <taxon>Burkholderiales</taxon>
        <taxon>Comamonadaceae</taxon>
        <taxon>Acidovorax</taxon>
    </lineage>
</organism>
<accession>A0A235EPY4</accession>
<dbReference type="SUPFAM" id="SSF51338">
    <property type="entry name" value="Composite domain of metallo-dependent hydrolases"/>
    <property type="match status" value="1"/>
</dbReference>
<evidence type="ECO:0000313" key="3">
    <source>
        <dbReference type="EMBL" id="OYD51091.1"/>
    </source>
</evidence>
<dbReference type="Proteomes" id="UP000215441">
    <property type="component" value="Unassembled WGS sequence"/>
</dbReference>
<feature type="domain" description="Amidohydrolase 3" evidence="2">
    <location>
        <begin position="208"/>
        <end position="421"/>
    </location>
</feature>
<dbReference type="InterPro" id="IPR032466">
    <property type="entry name" value="Metal_Hydrolase"/>
</dbReference>
<evidence type="ECO:0000313" key="4">
    <source>
        <dbReference type="Proteomes" id="UP000215441"/>
    </source>
</evidence>
<dbReference type="Gene3D" id="2.30.40.10">
    <property type="entry name" value="Urease, subunit C, domain 1"/>
    <property type="match status" value="1"/>
</dbReference>
<gene>
    <name evidence="3" type="ORF">CBY09_04470</name>
</gene>
<dbReference type="InterPro" id="IPR013108">
    <property type="entry name" value="Amidohydro_3"/>
</dbReference>
<dbReference type="PANTHER" id="PTHR32027:SF0">
    <property type="entry name" value="CYTOSINE DEAMINASE"/>
    <property type="match status" value="1"/>
</dbReference>
<feature type="region of interest" description="Disordered" evidence="1">
    <location>
        <begin position="426"/>
        <end position="446"/>
    </location>
</feature>
<reference evidence="3 4" key="1">
    <citation type="submission" date="2017-07" db="EMBL/GenBank/DDBJ databases">
        <title>Acidovorax KNDSW TSA 6 genome sequence and assembly.</title>
        <authorList>
            <person name="Mayilraj S."/>
        </authorList>
    </citation>
    <scope>NUCLEOTIDE SEQUENCE [LARGE SCALE GENOMIC DNA]</scope>
    <source>
        <strain evidence="3 4">KNDSW-TSA6</strain>
    </source>
</reference>
<evidence type="ECO:0000259" key="2">
    <source>
        <dbReference type="Pfam" id="PF07969"/>
    </source>
</evidence>
<dbReference type="OrthoDB" id="9815027at2"/>
<name>A0A235EPY4_9BURK</name>
<keyword evidence="4" id="KW-1185">Reference proteome</keyword>
<dbReference type="SUPFAM" id="SSF51556">
    <property type="entry name" value="Metallo-dependent hydrolases"/>
    <property type="match status" value="1"/>
</dbReference>
<dbReference type="Pfam" id="PF07969">
    <property type="entry name" value="Amidohydro_3"/>
    <property type="match status" value="1"/>
</dbReference>
<dbReference type="PANTHER" id="PTHR32027">
    <property type="entry name" value="CYTOSINE DEAMINASE"/>
    <property type="match status" value="1"/>
</dbReference>
<dbReference type="Gene3D" id="3.20.20.140">
    <property type="entry name" value="Metal-dependent hydrolases"/>
    <property type="match status" value="1"/>
</dbReference>
<proteinExistence type="predicted"/>
<feature type="compositionally biased region" description="Polar residues" evidence="1">
    <location>
        <begin position="436"/>
        <end position="446"/>
    </location>
</feature>
<dbReference type="RefSeq" id="WP_094286811.1">
    <property type="nucleotide sequence ID" value="NZ_NOIG01000004.1"/>
</dbReference>
<dbReference type="InterPro" id="IPR011059">
    <property type="entry name" value="Metal-dep_hydrolase_composite"/>
</dbReference>
<dbReference type="GO" id="GO:0035888">
    <property type="term" value="F:isoguanine deaminase activity"/>
    <property type="evidence" value="ECO:0007669"/>
    <property type="project" value="TreeGrafter"/>
</dbReference>
<dbReference type="AlphaFoldDB" id="A0A235EPY4"/>
<comment type="caution">
    <text evidence="3">The sequence shown here is derived from an EMBL/GenBank/DDBJ whole genome shotgun (WGS) entry which is preliminary data.</text>
</comment>
<dbReference type="InterPro" id="IPR052349">
    <property type="entry name" value="Metallo-hydrolase_Enzymes"/>
</dbReference>
<dbReference type="GO" id="GO:0004131">
    <property type="term" value="F:cytosine deaminase activity"/>
    <property type="evidence" value="ECO:0007669"/>
    <property type="project" value="TreeGrafter"/>
</dbReference>
<evidence type="ECO:0000256" key="1">
    <source>
        <dbReference type="SAM" id="MobiDB-lite"/>
    </source>
</evidence>
<dbReference type="EMBL" id="NOIG01000004">
    <property type="protein sequence ID" value="OYD51091.1"/>
    <property type="molecule type" value="Genomic_DNA"/>
</dbReference>